<dbReference type="GO" id="GO:0000166">
    <property type="term" value="F:nucleotide binding"/>
    <property type="evidence" value="ECO:0007669"/>
    <property type="project" value="UniProtKB-KW"/>
</dbReference>
<dbReference type="EC" id="5.1.99.6" evidence="3 10"/>
<dbReference type="PANTHER" id="PTHR13232:SF10">
    <property type="entry name" value="NAD(P)H-HYDRATE EPIMERASE"/>
    <property type="match status" value="1"/>
</dbReference>
<feature type="binding site" evidence="10">
    <location>
        <begin position="144"/>
        <end position="150"/>
    </location>
    <ligand>
        <name>(6S)-NADPHX</name>
        <dbReference type="ChEBI" id="CHEBI:64076"/>
    </ligand>
</feature>
<keyword evidence="7 10" id="KW-0630">Potassium</keyword>
<comment type="cofactor">
    <cofactor evidence="10">
        <name>K(+)</name>
        <dbReference type="ChEBI" id="CHEBI:29103"/>
    </cofactor>
    <text evidence="10">Binds 1 potassium ion per subunit.</text>
</comment>
<dbReference type="Gene3D" id="3.40.50.10260">
    <property type="entry name" value="YjeF N-terminal domain"/>
    <property type="match status" value="1"/>
</dbReference>
<dbReference type="InterPro" id="IPR036652">
    <property type="entry name" value="YjeF_N_dom_sf"/>
</dbReference>
<evidence type="ECO:0000256" key="2">
    <source>
        <dbReference type="ARBA" id="ARBA00000909"/>
    </source>
</evidence>
<keyword evidence="6 10" id="KW-0521">NADP</keyword>
<feature type="domain" description="YjeF N-terminal" evidence="11">
    <location>
        <begin position="9"/>
        <end position="228"/>
    </location>
</feature>
<dbReference type="EMBL" id="MKIE01000009">
    <property type="protein sequence ID" value="OHW61657.1"/>
    <property type="molecule type" value="Genomic_DNA"/>
</dbReference>
<dbReference type="GO" id="GO:0052856">
    <property type="term" value="F:NAD(P)HX epimerase activity"/>
    <property type="evidence" value="ECO:0007669"/>
    <property type="project" value="UniProtKB-UniRule"/>
</dbReference>
<comment type="similarity">
    <text evidence="10">Belongs to the NnrE/AIBP family.</text>
</comment>
<dbReference type="Proteomes" id="UP000180254">
    <property type="component" value="Unassembled WGS sequence"/>
</dbReference>
<keyword evidence="13" id="KW-1185">Reference proteome</keyword>
<feature type="binding site" evidence="10">
    <location>
        <position position="55"/>
    </location>
    <ligand>
        <name>K(+)</name>
        <dbReference type="ChEBI" id="CHEBI:29103"/>
    </ligand>
</feature>
<dbReference type="SUPFAM" id="SSF64153">
    <property type="entry name" value="YjeF N-terminal domain-like"/>
    <property type="match status" value="1"/>
</dbReference>
<dbReference type="InterPro" id="IPR032976">
    <property type="entry name" value="YJEFN_prot_NAXE-like"/>
</dbReference>
<evidence type="ECO:0000256" key="3">
    <source>
        <dbReference type="ARBA" id="ARBA00012228"/>
    </source>
</evidence>
<comment type="catalytic activity">
    <reaction evidence="2 10">
        <text>(6R)-NADPHX = (6S)-NADPHX</text>
        <dbReference type="Rhea" id="RHEA:32227"/>
        <dbReference type="ChEBI" id="CHEBI:64076"/>
        <dbReference type="ChEBI" id="CHEBI:64077"/>
        <dbReference type="EC" id="5.1.99.6"/>
    </reaction>
</comment>
<dbReference type="GO" id="GO:0046872">
    <property type="term" value="F:metal ion binding"/>
    <property type="evidence" value="ECO:0007669"/>
    <property type="project" value="UniProtKB-KW"/>
</dbReference>
<dbReference type="HAMAP" id="MF_01966">
    <property type="entry name" value="NADHX_epimerase"/>
    <property type="match status" value="1"/>
</dbReference>
<dbReference type="NCBIfam" id="TIGR00197">
    <property type="entry name" value="yjeF_nterm"/>
    <property type="match status" value="1"/>
</dbReference>
<feature type="binding site" evidence="10">
    <location>
        <position position="140"/>
    </location>
    <ligand>
        <name>K(+)</name>
        <dbReference type="ChEBI" id="CHEBI:29103"/>
    </ligand>
</feature>
<dbReference type="RefSeq" id="WP_071064103.1">
    <property type="nucleotide sequence ID" value="NZ_MKIE01000009.1"/>
</dbReference>
<dbReference type="OrthoDB" id="9806925at2"/>
<keyword evidence="5 10" id="KW-0547">Nucleotide-binding</keyword>
<comment type="caution">
    <text evidence="12">The sequence shown here is derived from an EMBL/GenBank/DDBJ whole genome shotgun (WGS) entry which is preliminary data.</text>
</comment>
<reference evidence="12 13" key="1">
    <citation type="submission" date="2016-09" db="EMBL/GenBank/DDBJ databases">
        <title>Genome sequence of Eubacterium angustum.</title>
        <authorList>
            <person name="Poehlein A."/>
            <person name="Daniel R."/>
        </authorList>
    </citation>
    <scope>NUCLEOTIDE SEQUENCE [LARGE SCALE GENOMIC DNA]</scope>
    <source>
        <strain evidence="12 13">DSM 1989</strain>
    </source>
</reference>
<sequence>MRYVTAKEMREIDRKAIEDYGIPGIVLMENAVLKVLKHIPRDRDKYTVIAGAGNNGGDGLGVARYLYIEGKSVSVVLLGSSSKLKGDAKTNFEILVRLSKNKNPENEEIEIIELFGENSDSEEKLEHARGVVMESEVIVDAIFGTGLSSEVKGLYRDMVESLNQSKGYKVSVDIPSGLNGDSGEPMGVAVKADKTVTLQYPKVGFENPSSKEYTGELVVESISIPPWI</sequence>
<feature type="binding site" evidence="10">
    <location>
        <position position="155"/>
    </location>
    <ligand>
        <name>(6S)-NADPHX</name>
        <dbReference type="ChEBI" id="CHEBI:64076"/>
    </ligand>
</feature>
<evidence type="ECO:0000256" key="10">
    <source>
        <dbReference type="HAMAP-Rule" id="MF_01966"/>
    </source>
</evidence>
<dbReference type="PROSITE" id="PS51385">
    <property type="entry name" value="YJEF_N"/>
    <property type="match status" value="1"/>
</dbReference>
<organism evidence="12 13">
    <name type="scientific">Andreesenia angusta</name>
    <dbReference type="NCBI Taxonomy" id="39480"/>
    <lineage>
        <taxon>Bacteria</taxon>
        <taxon>Bacillati</taxon>
        <taxon>Bacillota</taxon>
        <taxon>Tissierellia</taxon>
        <taxon>Tissierellales</taxon>
        <taxon>Gottschalkiaceae</taxon>
        <taxon>Andreesenia</taxon>
    </lineage>
</organism>
<evidence type="ECO:0000256" key="8">
    <source>
        <dbReference type="ARBA" id="ARBA00023027"/>
    </source>
</evidence>
<evidence type="ECO:0000256" key="5">
    <source>
        <dbReference type="ARBA" id="ARBA00022741"/>
    </source>
</evidence>
<dbReference type="STRING" id="39480.EUAN_19770"/>
<feature type="binding site" evidence="10">
    <location>
        <position position="176"/>
    </location>
    <ligand>
        <name>K(+)</name>
        <dbReference type="ChEBI" id="CHEBI:29103"/>
    </ligand>
</feature>
<dbReference type="AlphaFoldDB" id="A0A1S1V6B2"/>
<protein>
    <recommendedName>
        <fullName evidence="3 10">NAD(P)H-hydrate epimerase</fullName>
        <ecNumber evidence="3 10">5.1.99.6</ecNumber>
    </recommendedName>
    <alternativeName>
        <fullName evidence="10">NAD(P)HX epimerase</fullName>
    </alternativeName>
</protein>
<comment type="function">
    <text evidence="10">Catalyzes the epimerization of the S- and R-forms of NAD(P)HX, a damaged form of NAD(P)H that is a result of enzymatic or heat-dependent hydration. This is a prerequisite for the S-specific NAD(P)H-hydrate dehydratase to allow the repair of both epimers of NAD(P)HX.</text>
</comment>
<proteinExistence type="inferred from homology"/>
<dbReference type="Pfam" id="PF03853">
    <property type="entry name" value="YjeF_N"/>
    <property type="match status" value="1"/>
</dbReference>
<feature type="binding site" evidence="10">
    <location>
        <begin position="54"/>
        <end position="58"/>
    </location>
    <ligand>
        <name>(6S)-NADPHX</name>
        <dbReference type="ChEBI" id="CHEBI:64076"/>
    </ligand>
</feature>
<keyword evidence="4 10" id="KW-0479">Metal-binding</keyword>
<dbReference type="PANTHER" id="PTHR13232">
    <property type="entry name" value="NAD(P)H-HYDRATE EPIMERASE"/>
    <property type="match status" value="1"/>
</dbReference>
<evidence type="ECO:0000256" key="9">
    <source>
        <dbReference type="ARBA" id="ARBA00023235"/>
    </source>
</evidence>
<feature type="binding site" evidence="10">
    <location>
        <position position="173"/>
    </location>
    <ligand>
        <name>(6S)-NADPHX</name>
        <dbReference type="ChEBI" id="CHEBI:64076"/>
    </ligand>
</feature>
<evidence type="ECO:0000256" key="4">
    <source>
        <dbReference type="ARBA" id="ARBA00022723"/>
    </source>
</evidence>
<evidence type="ECO:0000259" key="11">
    <source>
        <dbReference type="PROSITE" id="PS51385"/>
    </source>
</evidence>
<gene>
    <name evidence="12" type="primary">nnr_2</name>
    <name evidence="10" type="synonym">nnrE</name>
    <name evidence="12" type="ORF">EUAN_19770</name>
</gene>
<dbReference type="InterPro" id="IPR004443">
    <property type="entry name" value="YjeF_N_dom"/>
</dbReference>
<evidence type="ECO:0000313" key="12">
    <source>
        <dbReference type="EMBL" id="OHW61657.1"/>
    </source>
</evidence>
<evidence type="ECO:0000256" key="6">
    <source>
        <dbReference type="ARBA" id="ARBA00022857"/>
    </source>
</evidence>
<evidence type="ECO:0000256" key="7">
    <source>
        <dbReference type="ARBA" id="ARBA00022958"/>
    </source>
</evidence>
<keyword evidence="8 10" id="KW-0520">NAD</keyword>
<name>A0A1S1V6B2_9FIRM</name>
<comment type="catalytic activity">
    <reaction evidence="1 10">
        <text>(6R)-NADHX = (6S)-NADHX</text>
        <dbReference type="Rhea" id="RHEA:32215"/>
        <dbReference type="ChEBI" id="CHEBI:64074"/>
        <dbReference type="ChEBI" id="CHEBI:64075"/>
        <dbReference type="EC" id="5.1.99.6"/>
    </reaction>
</comment>
<evidence type="ECO:0000256" key="1">
    <source>
        <dbReference type="ARBA" id="ARBA00000013"/>
    </source>
</evidence>
<accession>A0A1S1V6B2</accession>
<evidence type="ECO:0000313" key="13">
    <source>
        <dbReference type="Proteomes" id="UP000180254"/>
    </source>
</evidence>
<keyword evidence="9 10" id="KW-0413">Isomerase</keyword>